<accession>A0A9D0ZF27</accession>
<dbReference type="GO" id="GO:1904680">
    <property type="term" value="F:peptide transmembrane transporter activity"/>
    <property type="evidence" value="ECO:0007669"/>
    <property type="project" value="TreeGrafter"/>
</dbReference>
<protein>
    <submittedName>
        <fullName evidence="7">ABC transporter substrate-binding protein</fullName>
    </submittedName>
</protein>
<reference evidence="7" key="2">
    <citation type="journal article" date="2021" name="PeerJ">
        <title>Extensive microbial diversity within the chicken gut microbiome revealed by metagenomics and culture.</title>
        <authorList>
            <person name="Gilroy R."/>
            <person name="Ravi A."/>
            <person name="Getino M."/>
            <person name="Pursley I."/>
            <person name="Horton D.L."/>
            <person name="Alikhan N.F."/>
            <person name="Baker D."/>
            <person name="Gharbi K."/>
            <person name="Hall N."/>
            <person name="Watson M."/>
            <person name="Adriaenssens E.M."/>
            <person name="Foster-Nyarko E."/>
            <person name="Jarju S."/>
            <person name="Secka A."/>
            <person name="Antonio M."/>
            <person name="Oren A."/>
            <person name="Chaudhuri R.R."/>
            <person name="La Ragione R."/>
            <person name="Hildebrand F."/>
            <person name="Pallen M.J."/>
        </authorList>
    </citation>
    <scope>NUCLEOTIDE SEQUENCE</scope>
    <source>
        <strain evidence="7">ChiBcolR7-354</strain>
    </source>
</reference>
<organism evidence="7 8">
    <name type="scientific">Candidatus Scatomorpha intestinavium</name>
    <dbReference type="NCBI Taxonomy" id="2840922"/>
    <lineage>
        <taxon>Bacteria</taxon>
        <taxon>Bacillati</taxon>
        <taxon>Bacillota</taxon>
        <taxon>Clostridia</taxon>
        <taxon>Eubacteriales</taxon>
        <taxon>Candidatus Scatomorpha</taxon>
    </lineage>
</organism>
<dbReference type="Gene3D" id="3.10.105.10">
    <property type="entry name" value="Dipeptide-binding Protein, Domain 3"/>
    <property type="match status" value="1"/>
</dbReference>
<feature type="chain" id="PRO_5038701763" evidence="5">
    <location>
        <begin position="23"/>
        <end position="562"/>
    </location>
</feature>
<dbReference type="PANTHER" id="PTHR30290:SF10">
    <property type="entry name" value="PERIPLASMIC OLIGOPEPTIDE-BINDING PROTEIN-RELATED"/>
    <property type="match status" value="1"/>
</dbReference>
<dbReference type="GO" id="GO:0043190">
    <property type="term" value="C:ATP-binding cassette (ABC) transporter complex"/>
    <property type="evidence" value="ECO:0007669"/>
    <property type="project" value="InterPro"/>
</dbReference>
<evidence type="ECO:0000256" key="2">
    <source>
        <dbReference type="ARBA" id="ARBA00005695"/>
    </source>
</evidence>
<gene>
    <name evidence="7" type="ORF">IAB77_09115</name>
</gene>
<keyword evidence="4 5" id="KW-0732">Signal</keyword>
<evidence type="ECO:0000313" key="7">
    <source>
        <dbReference type="EMBL" id="HIQ79398.1"/>
    </source>
</evidence>
<evidence type="ECO:0000256" key="4">
    <source>
        <dbReference type="ARBA" id="ARBA00022729"/>
    </source>
</evidence>
<dbReference type="CDD" id="cd00995">
    <property type="entry name" value="PBP2_NikA_DppA_OppA_like"/>
    <property type="match status" value="1"/>
</dbReference>
<feature type="domain" description="Solute-binding protein family 5" evidence="6">
    <location>
        <begin position="92"/>
        <end position="438"/>
    </location>
</feature>
<reference evidence="7" key="1">
    <citation type="submission" date="2020-10" db="EMBL/GenBank/DDBJ databases">
        <authorList>
            <person name="Gilroy R."/>
        </authorList>
    </citation>
    <scope>NUCLEOTIDE SEQUENCE</scope>
    <source>
        <strain evidence="7">ChiBcolR7-354</strain>
    </source>
</reference>
<evidence type="ECO:0000256" key="1">
    <source>
        <dbReference type="ARBA" id="ARBA00004196"/>
    </source>
</evidence>
<dbReference type="EMBL" id="DVGA01000101">
    <property type="protein sequence ID" value="HIQ79398.1"/>
    <property type="molecule type" value="Genomic_DNA"/>
</dbReference>
<evidence type="ECO:0000256" key="5">
    <source>
        <dbReference type="SAM" id="SignalP"/>
    </source>
</evidence>
<dbReference type="Gene3D" id="3.40.190.10">
    <property type="entry name" value="Periplasmic binding protein-like II"/>
    <property type="match status" value="1"/>
</dbReference>
<dbReference type="PANTHER" id="PTHR30290">
    <property type="entry name" value="PERIPLASMIC BINDING COMPONENT OF ABC TRANSPORTER"/>
    <property type="match status" value="1"/>
</dbReference>
<evidence type="ECO:0000313" key="8">
    <source>
        <dbReference type="Proteomes" id="UP000824262"/>
    </source>
</evidence>
<dbReference type="Pfam" id="PF00496">
    <property type="entry name" value="SBP_bac_5"/>
    <property type="match status" value="1"/>
</dbReference>
<comment type="subcellular location">
    <subcellularLocation>
        <location evidence="1">Cell envelope</location>
    </subcellularLocation>
</comment>
<feature type="signal peptide" evidence="5">
    <location>
        <begin position="1"/>
        <end position="22"/>
    </location>
</feature>
<dbReference type="InterPro" id="IPR039424">
    <property type="entry name" value="SBP_5"/>
</dbReference>
<dbReference type="PIRSF" id="PIRSF002741">
    <property type="entry name" value="MppA"/>
    <property type="match status" value="1"/>
</dbReference>
<dbReference type="GO" id="GO:0030313">
    <property type="term" value="C:cell envelope"/>
    <property type="evidence" value="ECO:0007669"/>
    <property type="project" value="UniProtKB-SubCell"/>
</dbReference>
<name>A0A9D0ZF27_9FIRM</name>
<dbReference type="GO" id="GO:0015833">
    <property type="term" value="P:peptide transport"/>
    <property type="evidence" value="ECO:0007669"/>
    <property type="project" value="TreeGrafter"/>
</dbReference>
<keyword evidence="3" id="KW-0813">Transport</keyword>
<comment type="similarity">
    <text evidence="2">Belongs to the bacterial solute-binding protein 5 family.</text>
</comment>
<dbReference type="PROSITE" id="PS51257">
    <property type="entry name" value="PROKAR_LIPOPROTEIN"/>
    <property type="match status" value="1"/>
</dbReference>
<dbReference type="GO" id="GO:0042597">
    <property type="term" value="C:periplasmic space"/>
    <property type="evidence" value="ECO:0007669"/>
    <property type="project" value="UniProtKB-ARBA"/>
</dbReference>
<sequence>MKKKFSAALLAAAMLLSLTACGSGGETQSPAGTGEPSASAEAEFTPAEYAIGQITIGTTAAIESAVRDEYDYDMLASAVSEPPLVYQDLDGEYHPLLASYETADSVTWTYTILDGMTWSDGEPVTAADILFTLRYEDEHGGANFVSQTDDEGEVTEAKYTGYTLSDDGMSISLTLSAANVRELSNMATFRVMPEHIYAGNSSVAEAEARVSCGPYVLEDFNREAGTLTFAVNPYYPGTPNVERIVYRLFSNDDTMYMALLSGDIDMVWNYSAGVPAAYQDVLAGSGDVTLVSVAASNAPAVLAFNNARGPFTDENLRLAVSYALDYDAFRTYFGSEYAEIPNRGFVPPTTVGYKDTEPLATDHDTAAEYMAAAGYSDKNADGFYINSAGEEAAFTLTVNAGRETHVGIAELVKTNLEEFGIRVTLDAVDSDTYNAKTSNRFSENNITMEAAIYGYTSAGMGMMNGLATIYVDGNHAVQGGCQVFDAAFQDILSALSASETLEEYYAAAGEVQDYYAGHAPLIALYWDSLIYAHSSRFENVTVDALFGLNNMNNWFTITEKQA</sequence>
<proteinExistence type="inferred from homology"/>
<dbReference type="SUPFAM" id="SSF53850">
    <property type="entry name" value="Periplasmic binding protein-like II"/>
    <property type="match status" value="1"/>
</dbReference>
<dbReference type="InterPro" id="IPR000914">
    <property type="entry name" value="SBP_5_dom"/>
</dbReference>
<dbReference type="Proteomes" id="UP000824262">
    <property type="component" value="Unassembled WGS sequence"/>
</dbReference>
<comment type="caution">
    <text evidence="7">The sequence shown here is derived from an EMBL/GenBank/DDBJ whole genome shotgun (WGS) entry which is preliminary data.</text>
</comment>
<dbReference type="InterPro" id="IPR030678">
    <property type="entry name" value="Peptide/Ni-bd"/>
</dbReference>
<dbReference type="AlphaFoldDB" id="A0A9D0ZF27"/>
<evidence type="ECO:0000256" key="3">
    <source>
        <dbReference type="ARBA" id="ARBA00022448"/>
    </source>
</evidence>
<evidence type="ECO:0000259" key="6">
    <source>
        <dbReference type="Pfam" id="PF00496"/>
    </source>
</evidence>